<sequence length="62" mass="6710">MAVNVDVNKCCYCGGCVSICKYDAITLKETVLTIDNNKCIECNLCVEVCPAGALFTAEKEEI</sequence>
<dbReference type="Proteomes" id="UP000324143">
    <property type="component" value="Unassembled WGS sequence"/>
</dbReference>
<dbReference type="PROSITE" id="PS00198">
    <property type="entry name" value="4FE4S_FER_1"/>
    <property type="match status" value="1"/>
</dbReference>
<comment type="caution">
    <text evidence="6">The sequence shown here is derived from an EMBL/GenBank/DDBJ whole genome shotgun (WGS) entry which is preliminary data.</text>
</comment>
<name>A0A5D0MKL9_9BACT</name>
<keyword evidence="7" id="KW-1185">Reference proteome</keyword>
<dbReference type="Pfam" id="PF14697">
    <property type="entry name" value="Fer4_21"/>
    <property type="match status" value="1"/>
</dbReference>
<dbReference type="SUPFAM" id="SSF54862">
    <property type="entry name" value="4Fe-4S ferredoxins"/>
    <property type="match status" value="1"/>
</dbReference>
<dbReference type="PROSITE" id="PS51379">
    <property type="entry name" value="4FE4S_FER_2"/>
    <property type="match status" value="2"/>
</dbReference>
<dbReference type="Gene3D" id="3.30.70.20">
    <property type="match status" value="1"/>
</dbReference>
<accession>A0A5D0MKL9</accession>
<proteinExistence type="predicted"/>
<evidence type="ECO:0000256" key="1">
    <source>
        <dbReference type="ARBA" id="ARBA00022485"/>
    </source>
</evidence>
<evidence type="ECO:0000313" key="7">
    <source>
        <dbReference type="Proteomes" id="UP000324143"/>
    </source>
</evidence>
<dbReference type="GO" id="GO:0051539">
    <property type="term" value="F:4 iron, 4 sulfur cluster binding"/>
    <property type="evidence" value="ECO:0007669"/>
    <property type="project" value="UniProtKB-KW"/>
</dbReference>
<keyword evidence="3" id="KW-0408">Iron</keyword>
<keyword evidence="2" id="KW-0479">Metal-binding</keyword>
<gene>
    <name evidence="6" type="ORF">FXF47_01230</name>
</gene>
<evidence type="ECO:0000259" key="5">
    <source>
        <dbReference type="PROSITE" id="PS51379"/>
    </source>
</evidence>
<evidence type="ECO:0000256" key="4">
    <source>
        <dbReference type="ARBA" id="ARBA00023014"/>
    </source>
</evidence>
<evidence type="ECO:0000313" key="6">
    <source>
        <dbReference type="EMBL" id="TYB31990.1"/>
    </source>
</evidence>
<dbReference type="Gene3D" id="3.30.70.3270">
    <property type="match status" value="1"/>
</dbReference>
<evidence type="ECO:0000256" key="3">
    <source>
        <dbReference type="ARBA" id="ARBA00023004"/>
    </source>
</evidence>
<reference evidence="6" key="1">
    <citation type="submission" date="2019-08" db="EMBL/GenBank/DDBJ databases">
        <title>Genomic characterization of a novel candidate phylum (ARYD3) from a high temperature, high salinity tertiary oil reservoir in north central Oklahoma, USA.</title>
        <authorList>
            <person name="Youssef N.H."/>
            <person name="Yadav A."/>
            <person name="Elshahed M.S."/>
        </authorList>
    </citation>
    <scope>NUCLEOTIDE SEQUENCE [LARGE SCALE GENOMIC DNA]</scope>
    <source>
        <strain evidence="6">ARYD3</strain>
    </source>
</reference>
<dbReference type="GO" id="GO:0046872">
    <property type="term" value="F:metal ion binding"/>
    <property type="evidence" value="ECO:0007669"/>
    <property type="project" value="UniProtKB-KW"/>
</dbReference>
<dbReference type="EMBL" id="VSIX01000012">
    <property type="protein sequence ID" value="TYB31990.1"/>
    <property type="molecule type" value="Genomic_DNA"/>
</dbReference>
<evidence type="ECO:0000256" key="2">
    <source>
        <dbReference type="ARBA" id="ARBA00022723"/>
    </source>
</evidence>
<keyword evidence="1" id="KW-0004">4Fe-4S</keyword>
<dbReference type="InterPro" id="IPR017896">
    <property type="entry name" value="4Fe4S_Fe-S-bd"/>
</dbReference>
<dbReference type="AlphaFoldDB" id="A0A5D0MKL9"/>
<dbReference type="PANTHER" id="PTHR43687:SF1">
    <property type="entry name" value="FERREDOXIN III"/>
    <property type="match status" value="1"/>
</dbReference>
<protein>
    <submittedName>
        <fullName evidence="6">4Fe-4S dicluster domain-containing protein</fullName>
    </submittedName>
</protein>
<keyword evidence="4" id="KW-0411">Iron-sulfur</keyword>
<organism evidence="6 7">
    <name type="scientific">Candidatus Mcinerneyibacterium aminivorans</name>
    <dbReference type="NCBI Taxonomy" id="2703815"/>
    <lineage>
        <taxon>Bacteria</taxon>
        <taxon>Candidatus Macinerneyibacteriota</taxon>
        <taxon>Candidatus Mcinerneyibacteria</taxon>
        <taxon>Candidatus Mcinerneyibacteriales</taxon>
        <taxon>Candidatus Mcinerneyibacteriaceae</taxon>
        <taxon>Candidatus Mcinerneyibacterium</taxon>
    </lineage>
</organism>
<dbReference type="InterPro" id="IPR050572">
    <property type="entry name" value="Fe-S_Ferredoxin"/>
</dbReference>
<dbReference type="PANTHER" id="PTHR43687">
    <property type="entry name" value="ADENYLYLSULFATE REDUCTASE, BETA SUBUNIT"/>
    <property type="match status" value="1"/>
</dbReference>
<feature type="domain" description="4Fe-4S ferredoxin-type" evidence="5">
    <location>
        <begin position="1"/>
        <end position="29"/>
    </location>
</feature>
<dbReference type="InterPro" id="IPR017900">
    <property type="entry name" value="4Fe4S_Fe_S_CS"/>
</dbReference>
<feature type="domain" description="4Fe-4S ferredoxin-type" evidence="5">
    <location>
        <begin position="30"/>
        <end position="59"/>
    </location>
</feature>